<evidence type="ECO:0000313" key="1">
    <source>
        <dbReference type="EMBL" id="ERN10672.1"/>
    </source>
</evidence>
<dbReference type="Proteomes" id="UP000017836">
    <property type="component" value="Unassembled WGS sequence"/>
</dbReference>
<dbReference type="Gramene" id="ERN10672">
    <property type="protein sequence ID" value="ERN10672"/>
    <property type="gene ID" value="AMTR_s00028p00236630"/>
</dbReference>
<name>W1PL09_AMBTC</name>
<dbReference type="AlphaFoldDB" id="W1PL09"/>
<dbReference type="HOGENOM" id="CLU_1973491_0_0_1"/>
<accession>W1PL09</accession>
<organism evidence="1 2">
    <name type="scientific">Amborella trichopoda</name>
    <dbReference type="NCBI Taxonomy" id="13333"/>
    <lineage>
        <taxon>Eukaryota</taxon>
        <taxon>Viridiplantae</taxon>
        <taxon>Streptophyta</taxon>
        <taxon>Embryophyta</taxon>
        <taxon>Tracheophyta</taxon>
        <taxon>Spermatophyta</taxon>
        <taxon>Magnoliopsida</taxon>
        <taxon>Amborellales</taxon>
        <taxon>Amborellaceae</taxon>
        <taxon>Amborella</taxon>
    </lineage>
</organism>
<dbReference type="EMBL" id="KI392812">
    <property type="protein sequence ID" value="ERN10672.1"/>
    <property type="molecule type" value="Genomic_DNA"/>
</dbReference>
<gene>
    <name evidence="1" type="ORF">AMTR_s00028p00236630</name>
</gene>
<evidence type="ECO:0000313" key="2">
    <source>
        <dbReference type="Proteomes" id="UP000017836"/>
    </source>
</evidence>
<reference evidence="2" key="1">
    <citation type="journal article" date="2013" name="Science">
        <title>The Amborella genome and the evolution of flowering plants.</title>
        <authorList>
            <consortium name="Amborella Genome Project"/>
        </authorList>
    </citation>
    <scope>NUCLEOTIDE SEQUENCE [LARGE SCALE GENOMIC DNA]</scope>
</reference>
<sequence>MMGEGRWIGGGGLGRPLERDFKFKFRFKFEIGIGSRRLQLSRGCGKGDKGAMDGRNEWHLDLWTTAIHPSCTHGPWITVHRAFIVCHTGGRGDSGNSAINVYDKVVVLISNLKEDELGYGIGKGGLN</sequence>
<keyword evidence="2" id="KW-1185">Reference proteome</keyword>
<protein>
    <submittedName>
        <fullName evidence="1">Uncharacterized protein</fullName>
    </submittedName>
</protein>
<proteinExistence type="predicted"/>